<dbReference type="PANTHER" id="PTHR48208:SF2">
    <property type="entry name" value="CENTROMERE PROTEIN I"/>
    <property type="match status" value="1"/>
</dbReference>
<evidence type="ECO:0000256" key="2">
    <source>
        <dbReference type="ARBA" id="ARBA00004584"/>
    </source>
</evidence>
<comment type="similarity">
    <text evidence="3">Belongs to the CENP-I/CTF3 family.</text>
</comment>
<evidence type="ECO:0000256" key="4">
    <source>
        <dbReference type="ARBA" id="ARBA00022454"/>
    </source>
</evidence>
<evidence type="ECO:0000256" key="3">
    <source>
        <dbReference type="ARBA" id="ARBA00005470"/>
    </source>
</evidence>
<gene>
    <name evidence="8" type="ORF">GLX27_004159</name>
</gene>
<name>A0ABY8EVP2_MALFU</name>
<evidence type="ECO:0000313" key="9">
    <source>
        <dbReference type="Proteomes" id="UP000818624"/>
    </source>
</evidence>
<organism evidence="8 9">
    <name type="scientific">Malassezia furfur</name>
    <name type="common">Pityriasis versicolor infection agent</name>
    <name type="synonym">Pityrosporum furfur</name>
    <dbReference type="NCBI Taxonomy" id="55194"/>
    <lineage>
        <taxon>Eukaryota</taxon>
        <taxon>Fungi</taxon>
        <taxon>Dikarya</taxon>
        <taxon>Basidiomycota</taxon>
        <taxon>Ustilaginomycotina</taxon>
        <taxon>Malasseziomycetes</taxon>
        <taxon>Malasseziales</taxon>
        <taxon>Malasseziaceae</taxon>
        <taxon>Malassezia</taxon>
    </lineage>
</organism>
<dbReference type="PANTHER" id="PTHR48208">
    <property type="entry name" value="CENTROMERE PROTEIN I"/>
    <property type="match status" value="1"/>
</dbReference>
<protein>
    <submittedName>
        <fullName evidence="8">Uncharacterized protein</fullName>
    </submittedName>
</protein>
<sequence length="623" mass="67176">MWRRLLRASTRGSSVGEEASTPAHARAPLLRLVGRAADARSAPEDRIACLEQLTQAARDASLTRDAADLLRDAYGALFAALDCADVRTPLCTLLVLLTERRHVRAFRVRKVRALYAASNRDRALYALLDTYATFVPALLLPVERPASHTRRGGQATALSDVRLVRWARTLPALVLPEMVPGLCTHVGDSSLSCVPQFLHLAALVGAGSRTTQLAALNHEIGARIAASLGRLLAVNHVYRLRQHPHARDARAPGDVPPFDPVASVMLDQVYVRCAQLGEVPPSLFAFLAHVVHSAGADAVARLKNGTDAGLAAWEDAWRPTLVALARLVGLVHAVQWSDMFVPLLRPLCHFATMDGVSDDVSARIVRGLVQLLLHWSRRAPHDAAARDAGDALFPWLLELEEALLMDGDPSLPIYHAALELHAASLAARGADAVAALYPFPFYVLASPPALHGSIATLAPLCGMVEALRGKAQAHAVPAAPVNEMLLALVDLVWSGRAFGSLLQHGLAIDTHRAIDPQTIAALKHACDARRVVPFVLVGSLSHSALLAALFEVYCNEHLLTGEHAFVRAPITPSALRPVRAHSLPANVQYTDIRIQFLHWLAARGAPQVWQLLHATVPSLHSVS</sequence>
<keyword evidence="6" id="KW-0137">Centromere</keyword>
<evidence type="ECO:0000256" key="7">
    <source>
        <dbReference type="SAM" id="MobiDB-lite"/>
    </source>
</evidence>
<reference evidence="8 9" key="1">
    <citation type="journal article" date="2020" name="Elife">
        <title>Loss of centromere function drives karyotype evolution in closely related Malassezia species.</title>
        <authorList>
            <person name="Sankaranarayanan S.R."/>
            <person name="Ianiri G."/>
            <person name="Coelho M.A."/>
            <person name="Reza M.H."/>
            <person name="Thimmappa B.C."/>
            <person name="Ganguly P."/>
            <person name="Vadnala R.N."/>
            <person name="Sun S."/>
            <person name="Siddharthan R."/>
            <person name="Tellgren-Roth C."/>
            <person name="Dawson T.L."/>
            <person name="Heitman J."/>
            <person name="Sanyal K."/>
        </authorList>
    </citation>
    <scope>NUCLEOTIDE SEQUENCE [LARGE SCALE GENOMIC DNA]</scope>
    <source>
        <strain evidence="8">CBS14141</strain>
    </source>
</reference>
<evidence type="ECO:0000313" key="8">
    <source>
        <dbReference type="EMBL" id="WFD49476.1"/>
    </source>
</evidence>
<dbReference type="Proteomes" id="UP000818624">
    <property type="component" value="Chromosome 5"/>
</dbReference>
<keyword evidence="5" id="KW-0539">Nucleus</keyword>
<dbReference type="EMBL" id="CP046238">
    <property type="protein sequence ID" value="WFD49476.1"/>
    <property type="molecule type" value="Genomic_DNA"/>
</dbReference>
<keyword evidence="4" id="KW-0158">Chromosome</keyword>
<evidence type="ECO:0000256" key="1">
    <source>
        <dbReference type="ARBA" id="ARBA00004123"/>
    </source>
</evidence>
<evidence type="ECO:0000256" key="6">
    <source>
        <dbReference type="ARBA" id="ARBA00023328"/>
    </source>
</evidence>
<evidence type="ECO:0000256" key="5">
    <source>
        <dbReference type="ARBA" id="ARBA00023242"/>
    </source>
</evidence>
<accession>A0ABY8EVP2</accession>
<comment type="subcellular location">
    <subcellularLocation>
        <location evidence="2">Chromosome</location>
        <location evidence="2">Centromere</location>
    </subcellularLocation>
    <subcellularLocation>
        <location evidence="1">Nucleus</location>
    </subcellularLocation>
</comment>
<dbReference type="InterPro" id="IPR012485">
    <property type="entry name" value="CENP-I"/>
</dbReference>
<proteinExistence type="inferred from homology"/>
<keyword evidence="9" id="KW-1185">Reference proteome</keyword>
<feature type="region of interest" description="Disordered" evidence="7">
    <location>
        <begin position="1"/>
        <end position="22"/>
    </location>
</feature>
<dbReference type="Pfam" id="PF07778">
    <property type="entry name" value="CENP-I"/>
    <property type="match status" value="1"/>
</dbReference>